<accession>A0A2J0QAX1</accession>
<feature type="transmembrane region" description="Helical" evidence="1">
    <location>
        <begin position="129"/>
        <end position="145"/>
    </location>
</feature>
<evidence type="ECO:0000313" key="2">
    <source>
        <dbReference type="EMBL" id="PJE50949.1"/>
    </source>
</evidence>
<keyword evidence="1" id="KW-0472">Membrane</keyword>
<feature type="transmembrane region" description="Helical" evidence="1">
    <location>
        <begin position="53"/>
        <end position="74"/>
    </location>
</feature>
<dbReference type="AlphaFoldDB" id="A0A2J0QAX1"/>
<sequence length="152" mass="17501">MAFFVIFVIFLSGFSYGKSRLFLSLISLYLAAFIEPLFPYFDYVKSFTGGLESYMVHLILFFVLYFLTFSILSFSSLKTRFTLKEFTLGPLLLIALIKFGFLTSVAFSYLPDELAPQLAKLKTYFAGDLARFWWAVLPVVTALTLRQKRKDD</sequence>
<dbReference type="Proteomes" id="UP000228496">
    <property type="component" value="Unassembled WGS sequence"/>
</dbReference>
<reference evidence="2 3" key="1">
    <citation type="submission" date="2017-09" db="EMBL/GenBank/DDBJ databases">
        <title>Depth-based differentiation of microbial function through sediment-hosted aquifers and enrichment of novel symbionts in the deep terrestrial subsurface.</title>
        <authorList>
            <person name="Probst A.J."/>
            <person name="Ladd B."/>
            <person name="Jarett J.K."/>
            <person name="Geller-Mcgrath D.E."/>
            <person name="Sieber C.M."/>
            <person name="Emerson J.B."/>
            <person name="Anantharaman K."/>
            <person name="Thomas B.C."/>
            <person name="Malmstrom R."/>
            <person name="Stieglmeier M."/>
            <person name="Klingl A."/>
            <person name="Woyke T."/>
            <person name="Ryan C.M."/>
            <person name="Banfield J.F."/>
        </authorList>
    </citation>
    <scope>NUCLEOTIDE SEQUENCE [LARGE SCALE GENOMIC DNA]</scope>
    <source>
        <strain evidence="2">CG10_big_fil_rev_8_21_14_0_10_36_16</strain>
    </source>
</reference>
<evidence type="ECO:0000256" key="1">
    <source>
        <dbReference type="SAM" id="Phobius"/>
    </source>
</evidence>
<name>A0A2J0QAX1_9BACT</name>
<keyword evidence="1" id="KW-0812">Transmembrane</keyword>
<gene>
    <name evidence="2" type="ORF">COV29_01575</name>
</gene>
<feature type="transmembrane region" description="Helical" evidence="1">
    <location>
        <begin position="86"/>
        <end position="109"/>
    </location>
</feature>
<dbReference type="EMBL" id="PCXQ01000004">
    <property type="protein sequence ID" value="PJE50949.1"/>
    <property type="molecule type" value="Genomic_DNA"/>
</dbReference>
<feature type="transmembrane region" description="Helical" evidence="1">
    <location>
        <begin position="21"/>
        <end position="41"/>
    </location>
</feature>
<keyword evidence="1" id="KW-1133">Transmembrane helix</keyword>
<organism evidence="2 3">
    <name type="scientific">Candidatus Yanofskybacteria bacterium CG10_big_fil_rev_8_21_14_0_10_36_16</name>
    <dbReference type="NCBI Taxonomy" id="1975096"/>
    <lineage>
        <taxon>Bacteria</taxon>
        <taxon>Candidatus Yanofskyibacteriota</taxon>
    </lineage>
</organism>
<evidence type="ECO:0000313" key="3">
    <source>
        <dbReference type="Proteomes" id="UP000228496"/>
    </source>
</evidence>
<comment type="caution">
    <text evidence="2">The sequence shown here is derived from an EMBL/GenBank/DDBJ whole genome shotgun (WGS) entry which is preliminary data.</text>
</comment>
<proteinExistence type="predicted"/>
<protein>
    <submittedName>
        <fullName evidence="2">Uncharacterized protein</fullName>
    </submittedName>
</protein>